<dbReference type="Proteomes" id="UP000565579">
    <property type="component" value="Unassembled WGS sequence"/>
</dbReference>
<dbReference type="RefSeq" id="WP_379478727.1">
    <property type="nucleotide sequence ID" value="NZ_BAAAXY010000181.1"/>
</dbReference>
<gene>
    <name evidence="1" type="ORF">HD593_001783</name>
</gene>
<comment type="caution">
    <text evidence="1">The sequence shown here is derived from an EMBL/GenBank/DDBJ whole genome shotgun (WGS) entry which is preliminary data.</text>
</comment>
<reference evidence="1 2" key="1">
    <citation type="submission" date="2020-08" db="EMBL/GenBank/DDBJ databases">
        <title>Sequencing the genomes of 1000 actinobacteria strains.</title>
        <authorList>
            <person name="Klenk H.-P."/>
        </authorList>
    </citation>
    <scope>NUCLEOTIDE SEQUENCE [LARGE SCALE GENOMIC DNA]</scope>
    <source>
        <strain evidence="1 2">DSM 43768</strain>
    </source>
</reference>
<evidence type="ECO:0000313" key="1">
    <source>
        <dbReference type="EMBL" id="MBB6546988.1"/>
    </source>
</evidence>
<dbReference type="AlphaFoldDB" id="A0A7X0TX34"/>
<protein>
    <submittedName>
        <fullName evidence="1">Uncharacterized protein</fullName>
    </submittedName>
</protein>
<keyword evidence="2" id="KW-1185">Reference proteome</keyword>
<name>A0A7X0TX34_9ACTN</name>
<organism evidence="1 2">
    <name type="scientific">Nonomuraea rubra</name>
    <dbReference type="NCBI Taxonomy" id="46180"/>
    <lineage>
        <taxon>Bacteria</taxon>
        <taxon>Bacillati</taxon>
        <taxon>Actinomycetota</taxon>
        <taxon>Actinomycetes</taxon>
        <taxon>Streptosporangiales</taxon>
        <taxon>Streptosporangiaceae</taxon>
        <taxon>Nonomuraea</taxon>
    </lineage>
</organism>
<sequence length="111" mass="12114">MERCVKRVKEWRGRASRLDKTPTVTWPVFISGEPSCGSAACYRPEDPNSAQAELPRLLEPIAAAEAADGDELSLAAHHRPRQMIACLKVTLDDPEVYPAQQPGEPQPPAAP</sequence>
<dbReference type="InterPro" id="IPR046069">
    <property type="entry name" value="DUF6027"/>
</dbReference>
<dbReference type="EMBL" id="JACHMI010000001">
    <property type="protein sequence ID" value="MBB6546988.1"/>
    <property type="molecule type" value="Genomic_DNA"/>
</dbReference>
<accession>A0A7X0TX34</accession>
<dbReference type="Pfam" id="PF19492">
    <property type="entry name" value="DUF6027"/>
    <property type="match status" value="1"/>
</dbReference>
<proteinExistence type="predicted"/>
<evidence type="ECO:0000313" key="2">
    <source>
        <dbReference type="Proteomes" id="UP000565579"/>
    </source>
</evidence>